<keyword evidence="3" id="KW-1185">Reference proteome</keyword>
<feature type="signal peptide" evidence="1">
    <location>
        <begin position="1"/>
        <end position="23"/>
    </location>
</feature>
<feature type="chain" id="PRO_5047543018" evidence="1">
    <location>
        <begin position="24"/>
        <end position="147"/>
    </location>
</feature>
<keyword evidence="1" id="KW-0732">Signal</keyword>
<evidence type="ECO:0000256" key="1">
    <source>
        <dbReference type="SAM" id="SignalP"/>
    </source>
</evidence>
<reference evidence="2 3" key="1">
    <citation type="submission" date="2024-08" db="EMBL/GenBank/DDBJ databases">
        <title>Draft Genome Sequence of Legionella lytica strain DSB2004, Isolated From a Fire Sprinkler System.</title>
        <authorList>
            <person name="Everhart A.D."/>
            <person name="Kidane D.T."/>
            <person name="Farone A.L."/>
            <person name="Farone M.B."/>
        </authorList>
    </citation>
    <scope>NUCLEOTIDE SEQUENCE [LARGE SCALE GENOMIC DNA]</scope>
    <source>
        <strain evidence="2 3">DSB2004</strain>
    </source>
</reference>
<dbReference type="RefSeq" id="WP_400187505.1">
    <property type="nucleotide sequence ID" value="NZ_JBGORX010000002.1"/>
</dbReference>
<evidence type="ECO:0000313" key="2">
    <source>
        <dbReference type="EMBL" id="MFJ1268663.1"/>
    </source>
</evidence>
<dbReference type="EMBL" id="JBGORX010000002">
    <property type="protein sequence ID" value="MFJ1268663.1"/>
    <property type="molecule type" value="Genomic_DNA"/>
</dbReference>
<name>A0ABW8D7I2_9GAMM</name>
<accession>A0ABW8D7I2</accession>
<gene>
    <name evidence="2" type="ORF">ACD661_08875</name>
</gene>
<organism evidence="2 3">
    <name type="scientific">Legionella lytica</name>
    <dbReference type="NCBI Taxonomy" id="96232"/>
    <lineage>
        <taxon>Bacteria</taxon>
        <taxon>Pseudomonadati</taxon>
        <taxon>Pseudomonadota</taxon>
        <taxon>Gammaproteobacteria</taxon>
        <taxon>Legionellales</taxon>
        <taxon>Legionellaceae</taxon>
        <taxon>Legionella</taxon>
    </lineage>
</organism>
<proteinExistence type="predicted"/>
<protein>
    <submittedName>
        <fullName evidence="2">Uncharacterized protein</fullName>
    </submittedName>
</protein>
<dbReference type="Proteomes" id="UP001615550">
    <property type="component" value="Unassembled WGS sequence"/>
</dbReference>
<evidence type="ECO:0000313" key="3">
    <source>
        <dbReference type="Proteomes" id="UP001615550"/>
    </source>
</evidence>
<comment type="caution">
    <text evidence="2">The sequence shown here is derived from an EMBL/GenBank/DDBJ whole genome shotgun (WGS) entry which is preliminary data.</text>
</comment>
<sequence length="147" mass="15480">MRKQDLLKGCIVATLFLAQISYADFTFYSSAPDACEHLTGRWSGTGTASNWVIGECVYHGAGVISPVDSAGNFTVEVVSDKDSGSFICPAHSEKHLTGTCVNGLTIIHTEYGDVAGDFAQNSGKAKGTLSVAPGLTVDVVMQFGRDN</sequence>